<evidence type="ECO:0000313" key="4">
    <source>
        <dbReference type="EMBL" id="CAK1552849.1"/>
    </source>
</evidence>
<name>A0AAV1IWK4_9NEOP</name>
<proteinExistence type="predicted"/>
<evidence type="ECO:0000313" key="2">
    <source>
        <dbReference type="EMBL" id="CAK1541000.1"/>
    </source>
</evidence>
<dbReference type="EMBL" id="CAVLEF010000163">
    <property type="protein sequence ID" value="CAK1552849.1"/>
    <property type="molecule type" value="Genomic_DNA"/>
</dbReference>
<comment type="caution">
    <text evidence="2">The sequence shown here is derived from an EMBL/GenBank/DDBJ whole genome shotgun (WGS) entry which is preliminary data.</text>
</comment>
<evidence type="ECO:0000313" key="5">
    <source>
        <dbReference type="Proteomes" id="UP001497472"/>
    </source>
</evidence>
<keyword evidence="5" id="KW-1185">Reference proteome</keyword>
<feature type="region of interest" description="Disordered" evidence="1">
    <location>
        <begin position="1"/>
        <end position="100"/>
    </location>
</feature>
<dbReference type="AlphaFoldDB" id="A0AAV1IWK4"/>
<reference evidence="2 5" key="1">
    <citation type="submission" date="2023-11" db="EMBL/GenBank/DDBJ databases">
        <authorList>
            <person name="Okamura Y."/>
        </authorList>
    </citation>
    <scope>NUCLEOTIDE SEQUENCE [LARGE SCALE GENOMIC DNA]</scope>
</reference>
<dbReference type="EMBL" id="CAVLEF010000002">
    <property type="protein sequence ID" value="CAK1541000.1"/>
    <property type="molecule type" value="Genomic_DNA"/>
</dbReference>
<gene>
    <name evidence="2" type="ORF">LNINA_LOCUS1017</name>
    <name evidence="3" type="ORF">LNINA_LOCUS11847</name>
    <name evidence="4" type="ORF">LNINA_LOCUS11878</name>
</gene>
<feature type="compositionally biased region" description="Polar residues" evidence="1">
    <location>
        <begin position="25"/>
        <end position="46"/>
    </location>
</feature>
<sequence length="100" mass="11203">MPHFTPRGAINNSPAKGVTEPAYGCNSQSHTFRPTQGSNYYRSTQGHDFKRRSGGASMNFRNSFRQRDGQPGNTRHEAFTSGKKRPVSSDHKKGSKRGRY</sequence>
<organism evidence="2 5">
    <name type="scientific">Leptosia nina</name>
    <dbReference type="NCBI Taxonomy" id="320188"/>
    <lineage>
        <taxon>Eukaryota</taxon>
        <taxon>Metazoa</taxon>
        <taxon>Ecdysozoa</taxon>
        <taxon>Arthropoda</taxon>
        <taxon>Hexapoda</taxon>
        <taxon>Insecta</taxon>
        <taxon>Pterygota</taxon>
        <taxon>Neoptera</taxon>
        <taxon>Endopterygota</taxon>
        <taxon>Lepidoptera</taxon>
        <taxon>Glossata</taxon>
        <taxon>Ditrysia</taxon>
        <taxon>Papilionoidea</taxon>
        <taxon>Pieridae</taxon>
        <taxon>Pierinae</taxon>
        <taxon>Leptosia</taxon>
    </lineage>
</organism>
<dbReference type="Proteomes" id="UP001497472">
    <property type="component" value="Unassembled WGS sequence"/>
</dbReference>
<protein>
    <submittedName>
        <fullName evidence="2">Uncharacterized protein</fullName>
    </submittedName>
</protein>
<evidence type="ECO:0000313" key="3">
    <source>
        <dbReference type="EMBL" id="CAK1552818.1"/>
    </source>
</evidence>
<evidence type="ECO:0000256" key="1">
    <source>
        <dbReference type="SAM" id="MobiDB-lite"/>
    </source>
</evidence>
<accession>A0AAV1IWK4</accession>
<dbReference type="EMBL" id="CAVLEF010000163">
    <property type="protein sequence ID" value="CAK1552818.1"/>
    <property type="molecule type" value="Genomic_DNA"/>
</dbReference>